<dbReference type="InterPro" id="IPR015914">
    <property type="entry name" value="PAPs_N"/>
</dbReference>
<dbReference type="InterPro" id="IPR008963">
    <property type="entry name" value="Purple_acid_Pase-like_N"/>
</dbReference>
<comment type="caution">
    <text evidence="3">The sequence shown here is derived from an EMBL/GenBank/DDBJ whole genome shotgun (WGS) entry which is preliminary data.</text>
</comment>
<evidence type="ECO:0000256" key="1">
    <source>
        <dbReference type="SAM" id="Phobius"/>
    </source>
</evidence>
<keyword evidence="1" id="KW-0472">Membrane</keyword>
<dbReference type="AlphaFoldDB" id="A0A1F6A9R8"/>
<gene>
    <name evidence="3" type="ORF">A3D03_02995</name>
</gene>
<reference evidence="3 4" key="1">
    <citation type="journal article" date="2016" name="Nat. Commun.">
        <title>Thousands of microbial genomes shed light on interconnected biogeochemical processes in an aquifer system.</title>
        <authorList>
            <person name="Anantharaman K."/>
            <person name="Brown C.T."/>
            <person name="Hug L.A."/>
            <person name="Sharon I."/>
            <person name="Castelle C.J."/>
            <person name="Probst A.J."/>
            <person name="Thomas B.C."/>
            <person name="Singh A."/>
            <person name="Wilkins M.J."/>
            <person name="Karaoz U."/>
            <person name="Brodie E.L."/>
            <person name="Williams K.H."/>
            <person name="Hubbard S.S."/>
            <person name="Banfield J.F."/>
        </authorList>
    </citation>
    <scope>NUCLEOTIDE SEQUENCE [LARGE SCALE GENOMIC DNA]</scope>
</reference>
<dbReference type="SUPFAM" id="SSF49363">
    <property type="entry name" value="Purple acid phosphatase, N-terminal domain"/>
    <property type="match status" value="1"/>
</dbReference>
<dbReference type="Gene3D" id="2.60.40.380">
    <property type="entry name" value="Purple acid phosphatase-like, N-terminal"/>
    <property type="match status" value="1"/>
</dbReference>
<protein>
    <recommendedName>
        <fullName evidence="2">Purple acid phosphatase N-terminal domain-containing protein</fullName>
    </recommendedName>
</protein>
<keyword evidence="1" id="KW-1133">Transmembrane helix</keyword>
<feature type="transmembrane region" description="Helical" evidence="1">
    <location>
        <begin position="12"/>
        <end position="30"/>
    </location>
</feature>
<dbReference type="EMBL" id="MFJN01000022">
    <property type="protein sequence ID" value="OGG21451.1"/>
    <property type="molecule type" value="Genomic_DNA"/>
</dbReference>
<proteinExistence type="predicted"/>
<evidence type="ECO:0000313" key="3">
    <source>
        <dbReference type="EMBL" id="OGG21451.1"/>
    </source>
</evidence>
<evidence type="ECO:0000259" key="2">
    <source>
        <dbReference type="Pfam" id="PF16656"/>
    </source>
</evidence>
<sequence length="229" mass="24237">MNLASFQKKIKTAGITVFLLVALGTTIFLGRQANIFFARASSCSIKEVGANQVTTNNAMISWVTDEMSQGMVEYGITATNLTFSTPEGQPGKAHNVNLSLLTPNTVYYYLIKIGDKKCDASGQICGASCVPWSFTTTAIVPQTEIVKPIDTPTPFLSPTAAVVSPTRFTTVSAAPKISVSPSGTSNLCAGISANIGKNDKLPASEWASVKKYDIDANGQINSLDAVKCK</sequence>
<dbReference type="STRING" id="1798384.A3D03_02995"/>
<dbReference type="Proteomes" id="UP000177092">
    <property type="component" value="Unassembled WGS sequence"/>
</dbReference>
<dbReference type="Pfam" id="PF16656">
    <property type="entry name" value="Pur_ac_phosph_N"/>
    <property type="match status" value="1"/>
</dbReference>
<name>A0A1F6A9R8_9BACT</name>
<organism evidence="3 4">
    <name type="scientific">Candidatus Gottesmanbacteria bacterium RIFCSPHIGHO2_02_FULL_40_13</name>
    <dbReference type="NCBI Taxonomy" id="1798384"/>
    <lineage>
        <taxon>Bacteria</taxon>
        <taxon>Candidatus Gottesmaniibacteriota</taxon>
    </lineage>
</organism>
<accession>A0A1F6A9R8</accession>
<dbReference type="GO" id="GO:0003993">
    <property type="term" value="F:acid phosphatase activity"/>
    <property type="evidence" value="ECO:0007669"/>
    <property type="project" value="InterPro"/>
</dbReference>
<feature type="domain" description="Purple acid phosphatase N-terminal" evidence="2">
    <location>
        <begin position="52"/>
        <end position="114"/>
    </location>
</feature>
<keyword evidence="1" id="KW-0812">Transmembrane</keyword>
<dbReference type="GO" id="GO:0046872">
    <property type="term" value="F:metal ion binding"/>
    <property type="evidence" value="ECO:0007669"/>
    <property type="project" value="InterPro"/>
</dbReference>
<evidence type="ECO:0000313" key="4">
    <source>
        <dbReference type="Proteomes" id="UP000177092"/>
    </source>
</evidence>